<name>A0A4Y2J8A8_ARAVE</name>
<keyword evidence="2" id="KW-1185">Reference proteome</keyword>
<proteinExistence type="predicted"/>
<protein>
    <submittedName>
        <fullName evidence="1">Uncharacterized protein</fullName>
    </submittedName>
</protein>
<reference evidence="1 2" key="1">
    <citation type="journal article" date="2019" name="Sci. Rep.">
        <title>Orb-weaving spider Araneus ventricosus genome elucidates the spidroin gene catalogue.</title>
        <authorList>
            <person name="Kono N."/>
            <person name="Nakamura H."/>
            <person name="Ohtoshi R."/>
            <person name="Moran D.A.P."/>
            <person name="Shinohara A."/>
            <person name="Yoshida Y."/>
            <person name="Fujiwara M."/>
            <person name="Mori M."/>
            <person name="Tomita M."/>
            <person name="Arakawa K."/>
        </authorList>
    </citation>
    <scope>NUCLEOTIDE SEQUENCE [LARGE SCALE GENOMIC DNA]</scope>
</reference>
<accession>A0A4Y2J8A8</accession>
<sequence length="104" mass="11739">MVSASASEPADRELYPGCSHSASAINCKASLLQFRPMVTLKLAANLFHSCRVKLASFLQTKIAIWEVTPCPRRQWSVSISTQRRLEILYESHNFICIFNYISST</sequence>
<gene>
    <name evidence="1" type="ORF">AVEN_106983_1</name>
</gene>
<organism evidence="1 2">
    <name type="scientific">Araneus ventricosus</name>
    <name type="common">Orbweaver spider</name>
    <name type="synonym">Epeira ventricosa</name>
    <dbReference type="NCBI Taxonomy" id="182803"/>
    <lineage>
        <taxon>Eukaryota</taxon>
        <taxon>Metazoa</taxon>
        <taxon>Ecdysozoa</taxon>
        <taxon>Arthropoda</taxon>
        <taxon>Chelicerata</taxon>
        <taxon>Arachnida</taxon>
        <taxon>Araneae</taxon>
        <taxon>Araneomorphae</taxon>
        <taxon>Entelegynae</taxon>
        <taxon>Araneoidea</taxon>
        <taxon>Araneidae</taxon>
        <taxon>Araneus</taxon>
    </lineage>
</organism>
<evidence type="ECO:0000313" key="1">
    <source>
        <dbReference type="EMBL" id="GBM85492.1"/>
    </source>
</evidence>
<dbReference type="EMBL" id="BGPR01109299">
    <property type="protein sequence ID" value="GBM85492.1"/>
    <property type="molecule type" value="Genomic_DNA"/>
</dbReference>
<dbReference type="AlphaFoldDB" id="A0A4Y2J8A8"/>
<comment type="caution">
    <text evidence="1">The sequence shown here is derived from an EMBL/GenBank/DDBJ whole genome shotgun (WGS) entry which is preliminary data.</text>
</comment>
<evidence type="ECO:0000313" key="2">
    <source>
        <dbReference type="Proteomes" id="UP000499080"/>
    </source>
</evidence>
<dbReference type="Proteomes" id="UP000499080">
    <property type="component" value="Unassembled WGS sequence"/>
</dbReference>